<evidence type="ECO:0000256" key="6">
    <source>
        <dbReference type="ARBA" id="ARBA00023136"/>
    </source>
</evidence>
<evidence type="ECO:0000313" key="13">
    <source>
        <dbReference type="Proteomes" id="UP000663829"/>
    </source>
</evidence>
<dbReference type="EMBL" id="CAJNOK010019642">
    <property type="protein sequence ID" value="CAF1303151.1"/>
    <property type="molecule type" value="Genomic_DNA"/>
</dbReference>
<dbReference type="Proteomes" id="UP000681722">
    <property type="component" value="Unassembled WGS sequence"/>
</dbReference>
<comment type="caution">
    <text evidence="10">The sequence shown here is derived from an EMBL/GenBank/DDBJ whole genome shotgun (WGS) entry which is preliminary data.</text>
</comment>
<proteinExistence type="predicted"/>
<accession>A0A816ENQ0</accession>
<evidence type="ECO:0000256" key="2">
    <source>
        <dbReference type="ARBA" id="ARBA00019449"/>
    </source>
</evidence>
<dbReference type="EMBL" id="CAJOBC010121425">
    <property type="protein sequence ID" value="CAF4576089.1"/>
    <property type="molecule type" value="Genomic_DNA"/>
</dbReference>
<keyword evidence="5 8" id="KW-1133">Transmembrane helix</keyword>
<keyword evidence="4 8" id="KW-0812">Transmembrane</keyword>
<dbReference type="Proteomes" id="UP000663829">
    <property type="component" value="Unassembled WGS sequence"/>
</dbReference>
<keyword evidence="13" id="KW-1185">Reference proteome</keyword>
<evidence type="ECO:0000256" key="3">
    <source>
        <dbReference type="ARBA" id="ARBA00022553"/>
    </source>
</evidence>
<evidence type="ECO:0000313" key="10">
    <source>
        <dbReference type="EMBL" id="CAF1649915.1"/>
    </source>
</evidence>
<name>A0A816ENQ0_9BILA</name>
<feature type="transmembrane region" description="Helical" evidence="8">
    <location>
        <begin position="57"/>
        <end position="86"/>
    </location>
</feature>
<dbReference type="Proteomes" id="UP000677228">
    <property type="component" value="Unassembled WGS sequence"/>
</dbReference>
<dbReference type="GO" id="GO:0016020">
    <property type="term" value="C:membrane"/>
    <property type="evidence" value="ECO:0007669"/>
    <property type="project" value="UniProtKB-SubCell"/>
</dbReference>
<keyword evidence="3" id="KW-0597">Phosphoprotein</keyword>
<dbReference type="Proteomes" id="UP000682733">
    <property type="component" value="Unassembled WGS sequence"/>
</dbReference>
<evidence type="ECO:0000313" key="12">
    <source>
        <dbReference type="EMBL" id="CAF4576089.1"/>
    </source>
</evidence>
<evidence type="ECO:0000256" key="4">
    <source>
        <dbReference type="ARBA" id="ARBA00022692"/>
    </source>
</evidence>
<evidence type="ECO:0000256" key="5">
    <source>
        <dbReference type="ARBA" id="ARBA00022989"/>
    </source>
</evidence>
<dbReference type="AlphaFoldDB" id="A0A816ENQ0"/>
<evidence type="ECO:0000313" key="9">
    <source>
        <dbReference type="EMBL" id="CAF1303151.1"/>
    </source>
</evidence>
<evidence type="ECO:0000256" key="1">
    <source>
        <dbReference type="ARBA" id="ARBA00004141"/>
    </source>
</evidence>
<dbReference type="OrthoDB" id="6243248at2759"/>
<sequence length="120" mass="13532">MEYYCRKNSCGDLQSRLKVRKVLGVGKCGDDGDIYSSKISQILGHSDHLVYYTPNGLILWLMIMAIVFGSLCVSAAFFPQLLFLLLPGSEKPTINIHLALSYGGMKLKRLFLKNQWRTSE</sequence>
<dbReference type="EMBL" id="CAJNOQ010050963">
    <property type="protein sequence ID" value="CAF1649915.1"/>
    <property type="molecule type" value="Genomic_DNA"/>
</dbReference>
<evidence type="ECO:0000256" key="8">
    <source>
        <dbReference type="SAM" id="Phobius"/>
    </source>
</evidence>
<evidence type="ECO:0000256" key="7">
    <source>
        <dbReference type="ARBA" id="ARBA00032100"/>
    </source>
</evidence>
<reference evidence="10" key="1">
    <citation type="submission" date="2021-02" db="EMBL/GenBank/DDBJ databases">
        <authorList>
            <person name="Nowell W R."/>
        </authorList>
    </citation>
    <scope>NUCLEOTIDE SEQUENCE</scope>
</reference>
<organism evidence="10 13">
    <name type="scientific">Didymodactylos carnosus</name>
    <dbReference type="NCBI Taxonomy" id="1234261"/>
    <lineage>
        <taxon>Eukaryota</taxon>
        <taxon>Metazoa</taxon>
        <taxon>Spiralia</taxon>
        <taxon>Gnathifera</taxon>
        <taxon>Rotifera</taxon>
        <taxon>Eurotatoria</taxon>
        <taxon>Bdelloidea</taxon>
        <taxon>Philodinida</taxon>
        <taxon>Philodinidae</taxon>
        <taxon>Didymodactylos</taxon>
    </lineage>
</organism>
<evidence type="ECO:0000313" key="11">
    <source>
        <dbReference type="EMBL" id="CAF4109775.1"/>
    </source>
</evidence>
<dbReference type="PANTHER" id="PTHR31584:SF1">
    <property type="entry name" value="TUMOR PROTEIN P53-INDUCIBLE PROTEIN 11"/>
    <property type="match status" value="1"/>
</dbReference>
<gene>
    <name evidence="10" type="ORF">GPM918_LOCUS45455</name>
    <name evidence="9" type="ORF">OVA965_LOCUS28633</name>
    <name evidence="12" type="ORF">SRO942_LOCUS47962</name>
    <name evidence="11" type="ORF">TMI583_LOCUS29390</name>
</gene>
<comment type="subcellular location">
    <subcellularLocation>
        <location evidence="1">Membrane</location>
        <topology evidence="1">Multi-pass membrane protein</topology>
    </subcellularLocation>
</comment>
<dbReference type="InterPro" id="IPR028266">
    <property type="entry name" value="TP53I11"/>
</dbReference>
<dbReference type="EMBL" id="CAJOBA010041223">
    <property type="protein sequence ID" value="CAF4109775.1"/>
    <property type="molecule type" value="Genomic_DNA"/>
</dbReference>
<dbReference type="PANTHER" id="PTHR31584">
    <property type="entry name" value="TUMOR PROTEIN P53-INDUCIBLE PROTEIN 11"/>
    <property type="match status" value="1"/>
</dbReference>
<keyword evidence="6 8" id="KW-0472">Membrane</keyword>
<dbReference type="Pfam" id="PF14936">
    <property type="entry name" value="p53-inducible11"/>
    <property type="match status" value="1"/>
</dbReference>
<protein>
    <recommendedName>
        <fullName evidence="2">Tumor protein p53-inducible protein 11</fullName>
    </recommendedName>
    <alternativeName>
        <fullName evidence="7">p53-induced gene 11 protein</fullName>
    </alternativeName>
</protein>